<accession>A0AAD9QE76</accession>
<keyword evidence="5" id="KW-1133">Transmembrane helix</keyword>
<gene>
    <name evidence="10" type="ORF">P5673_017726</name>
</gene>
<dbReference type="GO" id="GO:0012505">
    <property type="term" value="C:endomembrane system"/>
    <property type="evidence" value="ECO:0007669"/>
    <property type="project" value="UniProtKB-SubCell"/>
</dbReference>
<evidence type="ECO:0000256" key="3">
    <source>
        <dbReference type="ARBA" id="ARBA00022692"/>
    </source>
</evidence>
<dbReference type="EMBL" id="JARQWQ010000039">
    <property type="protein sequence ID" value="KAK2559643.1"/>
    <property type="molecule type" value="Genomic_DNA"/>
</dbReference>
<evidence type="ECO:0000256" key="4">
    <source>
        <dbReference type="ARBA" id="ARBA00022737"/>
    </source>
</evidence>
<dbReference type="GO" id="GO:0016192">
    <property type="term" value="P:vesicle-mediated transport"/>
    <property type="evidence" value="ECO:0007669"/>
    <property type="project" value="UniProtKB-ARBA"/>
</dbReference>
<dbReference type="InterPro" id="IPR036055">
    <property type="entry name" value="LDL_receptor-like_sf"/>
</dbReference>
<comment type="caution">
    <text evidence="10">The sequence shown here is derived from an EMBL/GenBank/DDBJ whole genome shotgun (WGS) entry which is preliminary data.</text>
</comment>
<keyword evidence="7 8" id="KW-1015">Disulfide bond</keyword>
<dbReference type="AlphaFoldDB" id="A0AAD9QE76"/>
<evidence type="ECO:0000256" key="6">
    <source>
        <dbReference type="ARBA" id="ARBA00023136"/>
    </source>
</evidence>
<feature type="signal peptide" evidence="9">
    <location>
        <begin position="1"/>
        <end position="25"/>
    </location>
</feature>
<proteinExistence type="predicted"/>
<dbReference type="PANTHER" id="PTHR24270:SF62">
    <property type="entry name" value="LOW-DENSITY LIPOPROTEIN RECEPTOR-RELATED PROTEIN 2"/>
    <property type="match status" value="1"/>
</dbReference>
<dbReference type="InterPro" id="IPR023415">
    <property type="entry name" value="LDLR_class-A_CS"/>
</dbReference>
<feature type="disulfide bond" evidence="8">
    <location>
        <begin position="125"/>
        <end position="140"/>
    </location>
</feature>
<evidence type="ECO:0000256" key="7">
    <source>
        <dbReference type="ARBA" id="ARBA00023157"/>
    </source>
</evidence>
<evidence type="ECO:0000256" key="8">
    <source>
        <dbReference type="PROSITE-ProRule" id="PRU00124"/>
    </source>
</evidence>
<feature type="disulfide bond" evidence="8">
    <location>
        <begin position="166"/>
        <end position="181"/>
    </location>
</feature>
<dbReference type="PROSITE" id="PS50068">
    <property type="entry name" value="LDLRA_2"/>
    <property type="match status" value="3"/>
</dbReference>
<feature type="chain" id="PRO_5042261483" evidence="9">
    <location>
        <begin position="26"/>
        <end position="244"/>
    </location>
</feature>
<keyword evidence="9" id="KW-0732">Signal</keyword>
<dbReference type="Pfam" id="PF00057">
    <property type="entry name" value="Ldl_recept_a"/>
    <property type="match status" value="3"/>
</dbReference>
<evidence type="ECO:0000256" key="5">
    <source>
        <dbReference type="ARBA" id="ARBA00022989"/>
    </source>
</evidence>
<reference evidence="10" key="1">
    <citation type="journal article" date="2023" name="G3 (Bethesda)">
        <title>Whole genome assembly and annotation of the endangered Caribbean coral Acropora cervicornis.</title>
        <authorList>
            <person name="Selwyn J.D."/>
            <person name="Vollmer S.V."/>
        </authorList>
    </citation>
    <scope>NUCLEOTIDE SEQUENCE</scope>
    <source>
        <strain evidence="10">K2</strain>
    </source>
</reference>
<dbReference type="PRINTS" id="PR00261">
    <property type="entry name" value="LDLRECEPTOR"/>
</dbReference>
<comment type="caution">
    <text evidence="8">Lacks conserved residue(s) required for the propagation of feature annotation.</text>
</comment>
<organism evidence="10 11">
    <name type="scientific">Acropora cervicornis</name>
    <name type="common">Staghorn coral</name>
    <dbReference type="NCBI Taxonomy" id="6130"/>
    <lineage>
        <taxon>Eukaryota</taxon>
        <taxon>Metazoa</taxon>
        <taxon>Cnidaria</taxon>
        <taxon>Anthozoa</taxon>
        <taxon>Hexacorallia</taxon>
        <taxon>Scleractinia</taxon>
        <taxon>Astrocoeniina</taxon>
        <taxon>Acroporidae</taxon>
        <taxon>Acropora</taxon>
    </lineage>
</organism>
<dbReference type="PANTHER" id="PTHR24270">
    <property type="entry name" value="LOW-DENSITY LIPOPROTEIN RECEPTOR-RELATED"/>
    <property type="match status" value="1"/>
</dbReference>
<keyword evidence="4" id="KW-0677">Repeat</keyword>
<sequence length="244" mass="26589">MNIAKMQPVLVTVVLLIVAVEVTDAKSYVTNAKNTDTLEKASCANNRYRCEGGKKCIPLKWICDGVNDCEDSLDERNCFFANETNISSDANPKQSGVSQESSEGCPRNTYSCDEGVKCLLLSSLCDSLKDCNDGTDEKNCPLNPVCESNKFSCDENAKCLPLGWVCDMINDCNDQTDEHNCPNKRTGKSLARAAEEAALSAAQEAKHAAAAAQDFMLKAKVAAEKARRALLIAETNRQKYTNKP</sequence>
<dbReference type="PROSITE" id="PS01209">
    <property type="entry name" value="LDLRA_1"/>
    <property type="match status" value="1"/>
</dbReference>
<dbReference type="Gene3D" id="4.10.400.10">
    <property type="entry name" value="Low-density Lipoprotein Receptor"/>
    <property type="match status" value="3"/>
</dbReference>
<evidence type="ECO:0000256" key="1">
    <source>
        <dbReference type="ARBA" id="ARBA00004167"/>
    </source>
</evidence>
<keyword evidence="3" id="KW-0812">Transmembrane</keyword>
<dbReference type="CDD" id="cd00112">
    <property type="entry name" value="LDLa"/>
    <property type="match status" value="2"/>
</dbReference>
<reference evidence="10" key="2">
    <citation type="journal article" date="2023" name="Science">
        <title>Genomic signatures of disease resistance in endangered staghorn corals.</title>
        <authorList>
            <person name="Vollmer S.V."/>
            <person name="Selwyn J.D."/>
            <person name="Despard B.A."/>
            <person name="Roesel C.L."/>
        </authorList>
    </citation>
    <scope>NUCLEOTIDE SEQUENCE</scope>
    <source>
        <strain evidence="10">K2</strain>
    </source>
</reference>
<evidence type="ECO:0000256" key="2">
    <source>
        <dbReference type="ARBA" id="ARBA00004308"/>
    </source>
</evidence>
<dbReference type="InterPro" id="IPR002172">
    <property type="entry name" value="LDrepeatLR_classA_rpt"/>
</dbReference>
<feature type="disulfide bond" evidence="8">
    <location>
        <begin position="63"/>
        <end position="78"/>
    </location>
</feature>
<dbReference type="SMART" id="SM00192">
    <property type="entry name" value="LDLa"/>
    <property type="match status" value="3"/>
</dbReference>
<dbReference type="Proteomes" id="UP001249851">
    <property type="component" value="Unassembled WGS sequence"/>
</dbReference>
<dbReference type="InterPro" id="IPR050685">
    <property type="entry name" value="LDLR"/>
</dbReference>
<keyword evidence="10" id="KW-0675">Receptor</keyword>
<protein>
    <submittedName>
        <fullName evidence="10">Sortilin-related receptor</fullName>
    </submittedName>
</protein>
<dbReference type="SUPFAM" id="SSF57424">
    <property type="entry name" value="LDL receptor-like module"/>
    <property type="match status" value="3"/>
</dbReference>
<comment type="subcellular location">
    <subcellularLocation>
        <location evidence="2">Endomembrane system</location>
    </subcellularLocation>
    <subcellularLocation>
        <location evidence="1">Membrane</location>
        <topology evidence="1">Single-pass membrane protein</topology>
    </subcellularLocation>
</comment>
<name>A0AAD9QE76_ACRCE</name>
<keyword evidence="6" id="KW-0472">Membrane</keyword>
<dbReference type="GO" id="GO:0005886">
    <property type="term" value="C:plasma membrane"/>
    <property type="evidence" value="ECO:0007669"/>
    <property type="project" value="TreeGrafter"/>
</dbReference>
<evidence type="ECO:0000256" key="9">
    <source>
        <dbReference type="SAM" id="SignalP"/>
    </source>
</evidence>
<evidence type="ECO:0000313" key="11">
    <source>
        <dbReference type="Proteomes" id="UP001249851"/>
    </source>
</evidence>
<evidence type="ECO:0000313" key="10">
    <source>
        <dbReference type="EMBL" id="KAK2559643.1"/>
    </source>
</evidence>
<keyword evidence="11" id="KW-1185">Reference proteome</keyword>